<dbReference type="PROSITE" id="PS00122">
    <property type="entry name" value="CARBOXYLESTERASE_B_1"/>
    <property type="match status" value="1"/>
</dbReference>
<evidence type="ECO:0000259" key="4">
    <source>
        <dbReference type="Pfam" id="PF00135"/>
    </source>
</evidence>
<dbReference type="InterPro" id="IPR051093">
    <property type="entry name" value="Neuroligin/BSAL"/>
</dbReference>
<dbReference type="Gene3D" id="3.40.50.1820">
    <property type="entry name" value="alpha/beta hydrolase"/>
    <property type="match status" value="1"/>
</dbReference>
<accession>A0A0B7BLF8</accession>
<keyword evidence="2 3" id="KW-0378">Hydrolase</keyword>
<feature type="non-terminal residue" evidence="5">
    <location>
        <position position="1"/>
    </location>
</feature>
<gene>
    <name evidence="5" type="primary">ORF197021</name>
</gene>
<proteinExistence type="inferred from homology"/>
<reference evidence="5" key="1">
    <citation type="submission" date="2014-12" db="EMBL/GenBank/DDBJ databases">
        <title>Insight into the proteome of Arion vulgaris.</title>
        <authorList>
            <person name="Aradska J."/>
            <person name="Bulat T."/>
            <person name="Smidak R."/>
            <person name="Sarate P."/>
            <person name="Gangsoo J."/>
            <person name="Sialana F."/>
            <person name="Bilban M."/>
            <person name="Lubec G."/>
        </authorList>
    </citation>
    <scope>NUCLEOTIDE SEQUENCE</scope>
    <source>
        <tissue evidence="5">Skin</tissue>
    </source>
</reference>
<organism evidence="5">
    <name type="scientific">Arion vulgaris</name>
    <dbReference type="NCBI Taxonomy" id="1028688"/>
    <lineage>
        <taxon>Eukaryota</taxon>
        <taxon>Metazoa</taxon>
        <taxon>Spiralia</taxon>
        <taxon>Lophotrochozoa</taxon>
        <taxon>Mollusca</taxon>
        <taxon>Gastropoda</taxon>
        <taxon>Heterobranchia</taxon>
        <taxon>Euthyneura</taxon>
        <taxon>Panpulmonata</taxon>
        <taxon>Eupulmonata</taxon>
        <taxon>Stylommatophora</taxon>
        <taxon>Helicina</taxon>
        <taxon>Arionoidea</taxon>
        <taxon>Arionidae</taxon>
        <taxon>Arion</taxon>
    </lineage>
</organism>
<dbReference type="InterPro" id="IPR019826">
    <property type="entry name" value="Carboxylesterase_B_AS"/>
</dbReference>
<dbReference type="AlphaFoldDB" id="A0A0B7BLF8"/>
<dbReference type="Pfam" id="PF00135">
    <property type="entry name" value="COesterase"/>
    <property type="match status" value="1"/>
</dbReference>
<evidence type="ECO:0000313" key="5">
    <source>
        <dbReference type="EMBL" id="CEK93737.1"/>
    </source>
</evidence>
<dbReference type="InterPro" id="IPR029058">
    <property type="entry name" value="AB_hydrolase_fold"/>
</dbReference>
<dbReference type="InterPro" id="IPR002018">
    <property type="entry name" value="CarbesteraseB"/>
</dbReference>
<dbReference type="EMBL" id="HACG01046872">
    <property type="protein sequence ID" value="CEK93737.1"/>
    <property type="molecule type" value="Transcribed_RNA"/>
</dbReference>
<protein>
    <recommendedName>
        <fullName evidence="3">Carboxylic ester hydrolase</fullName>
        <ecNumber evidence="3">3.1.1.-</ecNumber>
    </recommendedName>
</protein>
<name>A0A0B7BLF8_9EUPU</name>
<comment type="similarity">
    <text evidence="1 3">Belongs to the type-B carboxylesterase/lipase family.</text>
</comment>
<evidence type="ECO:0000256" key="1">
    <source>
        <dbReference type="ARBA" id="ARBA00005964"/>
    </source>
</evidence>
<dbReference type="PANTHER" id="PTHR43903">
    <property type="entry name" value="NEUROLIGIN"/>
    <property type="match status" value="1"/>
</dbReference>
<evidence type="ECO:0000256" key="3">
    <source>
        <dbReference type="RuleBase" id="RU361235"/>
    </source>
</evidence>
<sequence length="545" mass="60904">PVSDLRFRAPQPYVGTGSDVVISSSSFRPSCIQPNAEGSTMSEDCLHLNIFVPANNPTVKKVMFWIHGGAFQMGSASWYMPSQIVTDYDVIVVTTQYRLGVFGFLSTGSSGDGNNGLRDQILALKWVKNNIGQFGGDANDITIFGESAGSASVSFLCLSPLTKGLFTKAIMQSGTATSLWALNLNPTERFNAAADKIGCTDSSLFHLKWFRNTIRSEDKMNCIRNKSLTEIHNLLNYPFAPSSSRRGIFRGRDRNNNVAKQESIFTSFYPNYNFLPIVDGDVIPRSPQSLLADRNYLTSIGAMDRTYLLGCNNNEGLILYNAIMTNGGVSNFTKANYAEAFIKGVANAMFTSTSLTSDKLDLLNYAYTYPRLQDGSVPLQGLLDFTSDSQLVLPTVEFARALSQGPNGTNVYLYLFDHMPKPRQPDGLITGMTHGMDLSYEFDDDTPLRPQAFYTDEPVLDTEDSLKDLFRTSLTQFTKTGNPTNPLKQNQTWPLYEPRNEYFFRLSLTPNVSQHLYEKRVVLWTEFVSKKSDSPCDSGRDWWRF</sequence>
<dbReference type="GO" id="GO:0016787">
    <property type="term" value="F:hydrolase activity"/>
    <property type="evidence" value="ECO:0007669"/>
    <property type="project" value="UniProtKB-KW"/>
</dbReference>
<dbReference type="SUPFAM" id="SSF53474">
    <property type="entry name" value="alpha/beta-Hydrolases"/>
    <property type="match status" value="1"/>
</dbReference>
<evidence type="ECO:0000256" key="2">
    <source>
        <dbReference type="ARBA" id="ARBA00022801"/>
    </source>
</evidence>
<dbReference type="EC" id="3.1.1.-" evidence="3"/>
<feature type="domain" description="Carboxylesterase type B" evidence="4">
    <location>
        <begin position="1"/>
        <end position="524"/>
    </location>
</feature>
<dbReference type="ESTHER" id="9eupu-a0a0b7blf8">
    <property type="family name" value="Carb_B_Mollusca"/>
</dbReference>